<accession>A0ABY5YYE7</accession>
<dbReference type="Proteomes" id="UP001058271">
    <property type="component" value="Chromosome"/>
</dbReference>
<dbReference type="InterPro" id="IPR040800">
    <property type="entry name" value="MycE_N"/>
</dbReference>
<sequence>MPASEQLVADRSAGLVQRLLSIVDAPDAAARLAAEDPEAVVAATVAEVAGRTVLYPGPGSPVTVQFDVAAPDGGRIGHLLTVGGDGHHARPGRIDEPWVWIKDDLASLVREVFGPPDPRAGASREVVMRDEPGPVEYRPDDPWLVQREEAVRAAYQVVQACGPYRGDLSSLAVRFGSDKWGGHWYTPHYERHLGKYRDQRVTVLEIGIGGYHEPHAGGASLRMWKHYFHRGTVYGLDVYDKSPLDEPRLVTVQGDQSDPAFLADLAARYGPFDVMVDDGSHVSSHVITSFNALFPHVRPGGMYVVEDLHTSYWPEWGGNGTDLADPATSVGFLKTLVDGLHHRDRMHDGPYEPSYTDQNVAGIFLHHNLAFVEKGRNTEQANAAWRPRYDPMRDLPAPQIPGKARG</sequence>
<organism evidence="8 9">
    <name type="scientific">Dactylosporangium roseum</name>
    <dbReference type="NCBI Taxonomy" id="47989"/>
    <lineage>
        <taxon>Bacteria</taxon>
        <taxon>Bacillati</taxon>
        <taxon>Actinomycetota</taxon>
        <taxon>Actinomycetes</taxon>
        <taxon>Micromonosporales</taxon>
        <taxon>Micromonosporaceae</taxon>
        <taxon>Dactylosporangium</taxon>
    </lineage>
</organism>
<feature type="region of interest" description="Disordered" evidence="6">
    <location>
        <begin position="382"/>
        <end position="406"/>
    </location>
</feature>
<keyword evidence="5" id="KW-0045">Antibiotic biosynthesis</keyword>
<evidence type="ECO:0000256" key="5">
    <source>
        <dbReference type="ARBA" id="ARBA00023194"/>
    </source>
</evidence>
<evidence type="ECO:0000256" key="3">
    <source>
        <dbReference type="ARBA" id="ARBA00022679"/>
    </source>
</evidence>
<evidence type="ECO:0000259" key="7">
    <source>
        <dbReference type="Pfam" id="PF17843"/>
    </source>
</evidence>
<dbReference type="SUPFAM" id="SSF53335">
    <property type="entry name" value="S-adenosyl-L-methionine-dependent methyltransferases"/>
    <property type="match status" value="1"/>
</dbReference>
<keyword evidence="9" id="KW-1185">Reference proteome</keyword>
<keyword evidence="2 8" id="KW-0489">Methyltransferase</keyword>
<dbReference type="EMBL" id="CP073721">
    <property type="protein sequence ID" value="UWZ34776.1"/>
    <property type="molecule type" value="Genomic_DNA"/>
</dbReference>
<evidence type="ECO:0000313" key="9">
    <source>
        <dbReference type="Proteomes" id="UP001058271"/>
    </source>
</evidence>
<dbReference type="Pfam" id="PF17843">
    <property type="entry name" value="MycE_N"/>
    <property type="match status" value="1"/>
</dbReference>
<dbReference type="Gene3D" id="3.30.1050.30">
    <property type="match status" value="1"/>
</dbReference>
<evidence type="ECO:0000256" key="4">
    <source>
        <dbReference type="ARBA" id="ARBA00022691"/>
    </source>
</evidence>
<keyword evidence="3" id="KW-0808">Transferase</keyword>
<protein>
    <submittedName>
        <fullName evidence="8">Class I SAM-dependent methyltransferase</fullName>
    </submittedName>
</protein>
<dbReference type="RefSeq" id="WP_260724115.1">
    <property type="nucleotide sequence ID" value="NZ_BAAABS010000052.1"/>
</dbReference>
<gene>
    <name evidence="8" type="ORF">Drose_26740</name>
</gene>
<evidence type="ECO:0000313" key="8">
    <source>
        <dbReference type="EMBL" id="UWZ34776.1"/>
    </source>
</evidence>
<comment type="pathway">
    <text evidence="1">Antibiotic biosynthesis.</text>
</comment>
<keyword evidence="4" id="KW-0949">S-adenosyl-L-methionine</keyword>
<reference evidence="8" key="1">
    <citation type="submission" date="2021-04" db="EMBL/GenBank/DDBJ databases">
        <title>Biosynthetic gene clusters of Dactylosporangioum roseum.</title>
        <authorList>
            <person name="Hartkoorn R.C."/>
            <person name="Beaudoing E."/>
            <person name="Hot D."/>
            <person name="Moureu S."/>
        </authorList>
    </citation>
    <scope>NUCLEOTIDE SEQUENCE</scope>
    <source>
        <strain evidence="8">NRRL B-16295</strain>
    </source>
</reference>
<evidence type="ECO:0000256" key="1">
    <source>
        <dbReference type="ARBA" id="ARBA00004792"/>
    </source>
</evidence>
<evidence type="ECO:0000256" key="2">
    <source>
        <dbReference type="ARBA" id="ARBA00022603"/>
    </source>
</evidence>
<dbReference type="Gene3D" id="3.40.50.150">
    <property type="entry name" value="Vaccinia Virus protein VP39"/>
    <property type="match status" value="1"/>
</dbReference>
<evidence type="ECO:0000256" key="6">
    <source>
        <dbReference type="SAM" id="MobiDB-lite"/>
    </source>
</evidence>
<feature type="domain" description="Methyltransferase MycE N-terminal" evidence="7">
    <location>
        <begin position="27"/>
        <end position="123"/>
    </location>
</feature>
<dbReference type="InterPro" id="IPR029063">
    <property type="entry name" value="SAM-dependent_MTases_sf"/>
</dbReference>
<name>A0ABY5YYE7_9ACTN</name>
<dbReference type="GO" id="GO:0008168">
    <property type="term" value="F:methyltransferase activity"/>
    <property type="evidence" value="ECO:0007669"/>
    <property type="project" value="UniProtKB-KW"/>
</dbReference>
<dbReference type="GO" id="GO:0032259">
    <property type="term" value="P:methylation"/>
    <property type="evidence" value="ECO:0007669"/>
    <property type="project" value="UniProtKB-KW"/>
</dbReference>
<proteinExistence type="predicted"/>